<evidence type="ECO:0000256" key="9">
    <source>
        <dbReference type="ARBA" id="ARBA00023125"/>
    </source>
</evidence>
<keyword evidence="4 13" id="KW-0963">Cytoplasm</keyword>
<dbReference type="GO" id="GO:0005524">
    <property type="term" value="F:ATP binding"/>
    <property type="evidence" value="ECO:0007669"/>
    <property type="project" value="UniProtKB-UniRule"/>
</dbReference>
<evidence type="ECO:0000256" key="5">
    <source>
        <dbReference type="ARBA" id="ARBA00022705"/>
    </source>
</evidence>
<dbReference type="PROSITE" id="PS00617">
    <property type="entry name" value="RECF_1"/>
    <property type="match status" value="1"/>
</dbReference>
<keyword evidence="6 13" id="KW-0547">Nucleotide-binding</keyword>
<comment type="subcellular location">
    <subcellularLocation>
        <location evidence="1 13">Cytoplasm</location>
    </subcellularLocation>
</comment>
<keyword evidence="7 13" id="KW-0227">DNA damage</keyword>
<dbReference type="InterPro" id="IPR027417">
    <property type="entry name" value="P-loop_NTPase"/>
</dbReference>
<dbReference type="AlphaFoldDB" id="A0A087CHL3"/>
<gene>
    <name evidence="13" type="primary">recF</name>
    <name evidence="15" type="ORF">BPSY_0555</name>
</gene>
<dbReference type="Pfam" id="PF02463">
    <property type="entry name" value="SMC_N"/>
    <property type="match status" value="1"/>
</dbReference>
<evidence type="ECO:0000256" key="1">
    <source>
        <dbReference type="ARBA" id="ARBA00004496"/>
    </source>
</evidence>
<comment type="function">
    <text evidence="12 13">The RecF protein is involved in DNA metabolism; it is required for DNA replication and normal SOS inducibility. RecF binds preferentially to single-stranded, linear DNA. It also seems to bind ATP.</text>
</comment>
<evidence type="ECO:0000256" key="2">
    <source>
        <dbReference type="ARBA" id="ARBA00008016"/>
    </source>
</evidence>
<evidence type="ECO:0000256" key="13">
    <source>
        <dbReference type="HAMAP-Rule" id="MF_00365"/>
    </source>
</evidence>
<proteinExistence type="inferred from homology"/>
<keyword evidence="10 13" id="KW-0234">DNA repair</keyword>
<dbReference type="GO" id="GO:0009432">
    <property type="term" value="P:SOS response"/>
    <property type="evidence" value="ECO:0007669"/>
    <property type="project" value="UniProtKB-UniRule"/>
</dbReference>
<dbReference type="InterPro" id="IPR042174">
    <property type="entry name" value="RecF_2"/>
</dbReference>
<feature type="binding site" evidence="13">
    <location>
        <begin position="30"/>
        <end position="37"/>
    </location>
    <ligand>
        <name>ATP</name>
        <dbReference type="ChEBI" id="CHEBI:30616"/>
    </ligand>
</feature>
<keyword evidence="11 13" id="KW-0742">SOS response</keyword>
<evidence type="ECO:0000313" key="15">
    <source>
        <dbReference type="EMBL" id="KFI82763.1"/>
    </source>
</evidence>
<dbReference type="STRING" id="218140.BPSY_0555"/>
<evidence type="ECO:0000256" key="4">
    <source>
        <dbReference type="ARBA" id="ARBA00022490"/>
    </source>
</evidence>
<dbReference type="InterPro" id="IPR018078">
    <property type="entry name" value="DNA-binding_RecF_CS"/>
</dbReference>
<dbReference type="Gene3D" id="3.40.50.300">
    <property type="entry name" value="P-loop containing nucleotide triphosphate hydrolases"/>
    <property type="match status" value="1"/>
</dbReference>
<protein>
    <recommendedName>
        <fullName evidence="3 13">DNA replication and repair protein RecF</fullName>
    </recommendedName>
</protein>
<keyword evidence="9 13" id="KW-0238">DNA-binding</keyword>
<organism evidence="15 16">
    <name type="scientific">Bifidobacterium psychraerophilum</name>
    <dbReference type="NCBI Taxonomy" id="218140"/>
    <lineage>
        <taxon>Bacteria</taxon>
        <taxon>Bacillati</taxon>
        <taxon>Actinomycetota</taxon>
        <taxon>Actinomycetes</taxon>
        <taxon>Bifidobacteriales</taxon>
        <taxon>Bifidobacteriaceae</taxon>
        <taxon>Bifidobacterium</taxon>
    </lineage>
</organism>
<keyword evidence="8 13" id="KW-0067">ATP-binding</keyword>
<dbReference type="OrthoDB" id="9803889at2"/>
<evidence type="ECO:0000256" key="3">
    <source>
        <dbReference type="ARBA" id="ARBA00020170"/>
    </source>
</evidence>
<name>A0A087CHL3_9BIFI</name>
<dbReference type="Proteomes" id="UP000029050">
    <property type="component" value="Unassembled WGS sequence"/>
</dbReference>
<dbReference type="InterPro" id="IPR003395">
    <property type="entry name" value="RecF/RecN/SMC_N"/>
</dbReference>
<dbReference type="GO" id="GO:0005737">
    <property type="term" value="C:cytoplasm"/>
    <property type="evidence" value="ECO:0007669"/>
    <property type="project" value="UniProtKB-SubCell"/>
</dbReference>
<dbReference type="eggNOG" id="COG1195">
    <property type="taxonomic scope" value="Bacteria"/>
</dbReference>
<evidence type="ECO:0000259" key="14">
    <source>
        <dbReference type="Pfam" id="PF02463"/>
    </source>
</evidence>
<evidence type="ECO:0000256" key="6">
    <source>
        <dbReference type="ARBA" id="ARBA00022741"/>
    </source>
</evidence>
<dbReference type="EMBL" id="JGZI01000008">
    <property type="protein sequence ID" value="KFI82763.1"/>
    <property type="molecule type" value="Genomic_DNA"/>
</dbReference>
<evidence type="ECO:0000313" key="16">
    <source>
        <dbReference type="Proteomes" id="UP000029050"/>
    </source>
</evidence>
<dbReference type="Gene3D" id="1.20.1050.90">
    <property type="entry name" value="RecF/RecN/SMC, N-terminal domain"/>
    <property type="match status" value="1"/>
</dbReference>
<dbReference type="PANTHER" id="PTHR32182:SF0">
    <property type="entry name" value="DNA REPLICATION AND REPAIR PROTEIN RECF"/>
    <property type="match status" value="1"/>
</dbReference>
<dbReference type="NCBIfam" id="TIGR00611">
    <property type="entry name" value="recf"/>
    <property type="match status" value="1"/>
</dbReference>
<dbReference type="RefSeq" id="WP_033496880.1">
    <property type="nucleotide sequence ID" value="NZ_JGZI01000008.1"/>
</dbReference>
<dbReference type="GO" id="GO:0006260">
    <property type="term" value="P:DNA replication"/>
    <property type="evidence" value="ECO:0007669"/>
    <property type="project" value="UniProtKB-UniRule"/>
</dbReference>
<accession>A0A087CHL3</accession>
<keyword evidence="5 13" id="KW-0235">DNA replication</keyword>
<evidence type="ECO:0000256" key="7">
    <source>
        <dbReference type="ARBA" id="ARBA00022763"/>
    </source>
</evidence>
<feature type="domain" description="RecF/RecN/SMC N-terminal" evidence="14">
    <location>
        <begin position="2"/>
        <end position="352"/>
    </location>
</feature>
<reference evidence="15 16" key="1">
    <citation type="submission" date="2014-03" db="EMBL/GenBank/DDBJ databases">
        <title>Genomics of Bifidobacteria.</title>
        <authorList>
            <person name="Ventura M."/>
            <person name="Milani C."/>
            <person name="Lugli G.A."/>
        </authorList>
    </citation>
    <scope>NUCLEOTIDE SEQUENCE [LARGE SCALE GENOMIC DNA]</scope>
    <source>
        <strain evidence="15 16">LMG 21775</strain>
    </source>
</reference>
<dbReference type="InterPro" id="IPR001238">
    <property type="entry name" value="DNA-binding_RecF"/>
</dbReference>
<dbReference type="GO" id="GO:0003697">
    <property type="term" value="F:single-stranded DNA binding"/>
    <property type="evidence" value="ECO:0007669"/>
    <property type="project" value="UniProtKB-UniRule"/>
</dbReference>
<dbReference type="HAMAP" id="MF_00365">
    <property type="entry name" value="RecF"/>
    <property type="match status" value="1"/>
</dbReference>
<dbReference type="PANTHER" id="PTHR32182">
    <property type="entry name" value="DNA REPLICATION AND REPAIR PROTEIN RECF"/>
    <property type="match status" value="1"/>
</dbReference>
<dbReference type="GO" id="GO:0000731">
    <property type="term" value="P:DNA synthesis involved in DNA repair"/>
    <property type="evidence" value="ECO:0007669"/>
    <property type="project" value="TreeGrafter"/>
</dbReference>
<evidence type="ECO:0000256" key="11">
    <source>
        <dbReference type="ARBA" id="ARBA00023236"/>
    </source>
</evidence>
<dbReference type="SUPFAM" id="SSF52540">
    <property type="entry name" value="P-loop containing nucleoside triphosphate hydrolases"/>
    <property type="match status" value="1"/>
</dbReference>
<keyword evidence="16" id="KW-1185">Reference proteome</keyword>
<sequence length="391" mass="42965">MYISRLVLDHYRSWDSCILDLEPGVNILQGRNGLGKTNLVEAVEVLSTGSSYRVSSSAPLVHVGDASATIRANVHAGQGQQLLELTIPLRGANRARIDSGPSLYARDIIGKVSCVLFSPEDQRLVSGDPNQRRTFIDQSCIQLQPSYYELLQKSRHIGKQRVALLKQLSQRPEAIQQSAALSGLEIWTGQFIEVGVALTKARSALVAALNEEFSKTYSQLAGDGNQASLVYQPSFEEVLSGESPEAAISEHYQRLYAGEVARGQNLIGPHRDDLVFMLNGMNAKEYASNGEMWTLALALKLALFSLLREELDIEPIVILDDVFAQLDESRRAQILDFASKQEQVLVTVAAQGDIPESAVARRIDVQSLVDVQHEDPLQAYMHPASEGIAEQ</sequence>
<evidence type="ECO:0000256" key="10">
    <source>
        <dbReference type="ARBA" id="ARBA00023204"/>
    </source>
</evidence>
<dbReference type="GO" id="GO:0006302">
    <property type="term" value="P:double-strand break repair"/>
    <property type="evidence" value="ECO:0007669"/>
    <property type="project" value="TreeGrafter"/>
</dbReference>
<comment type="similarity">
    <text evidence="2 13">Belongs to the RecF family.</text>
</comment>
<dbReference type="GeneID" id="98299766"/>
<comment type="caution">
    <text evidence="15">The sequence shown here is derived from an EMBL/GenBank/DDBJ whole genome shotgun (WGS) entry which is preliminary data.</text>
</comment>
<evidence type="ECO:0000256" key="8">
    <source>
        <dbReference type="ARBA" id="ARBA00022840"/>
    </source>
</evidence>
<evidence type="ECO:0000256" key="12">
    <source>
        <dbReference type="ARBA" id="ARBA00025401"/>
    </source>
</evidence>